<evidence type="ECO:0000313" key="16">
    <source>
        <dbReference type="EMBL" id="TRZ10315.1"/>
    </source>
</evidence>
<accession>A0A8K1G2E5</accession>
<dbReference type="GO" id="GO:0004222">
    <property type="term" value="F:metalloendopeptidase activity"/>
    <property type="evidence" value="ECO:0007669"/>
    <property type="project" value="InterPro"/>
</dbReference>
<evidence type="ECO:0000313" key="17">
    <source>
        <dbReference type="Proteomes" id="UP000796761"/>
    </source>
</evidence>
<dbReference type="Proteomes" id="UP000796761">
    <property type="component" value="Unassembled WGS sequence"/>
</dbReference>
<dbReference type="AlphaFoldDB" id="A0A8K1G2E5"/>
<evidence type="ECO:0000256" key="6">
    <source>
        <dbReference type="ARBA" id="ARBA00022824"/>
    </source>
</evidence>
<evidence type="ECO:0000256" key="4">
    <source>
        <dbReference type="ARBA" id="ARBA00022692"/>
    </source>
</evidence>
<dbReference type="EC" id="3.4.26.1" evidence="11"/>
<feature type="compositionally biased region" description="Basic residues" evidence="13">
    <location>
        <begin position="208"/>
        <end position="218"/>
    </location>
</feature>
<evidence type="ECO:0000256" key="8">
    <source>
        <dbReference type="ARBA" id="ARBA00023136"/>
    </source>
</evidence>
<evidence type="ECO:0000256" key="1">
    <source>
        <dbReference type="ARBA" id="ARBA00004477"/>
    </source>
</evidence>
<dbReference type="PANTHER" id="PTHR13046:SF0">
    <property type="entry name" value="CAAX PRENYL PROTEASE 2"/>
    <property type="match status" value="1"/>
</dbReference>
<evidence type="ECO:0000256" key="12">
    <source>
        <dbReference type="ARBA" id="ARBA00049763"/>
    </source>
</evidence>
<feature type="transmembrane region" description="Helical" evidence="14">
    <location>
        <begin position="273"/>
        <end position="296"/>
    </location>
</feature>
<keyword evidence="17" id="KW-1185">Reference proteome</keyword>
<dbReference type="GO" id="GO:0071586">
    <property type="term" value="P:CAAX-box protein processing"/>
    <property type="evidence" value="ECO:0007669"/>
    <property type="project" value="InterPro"/>
</dbReference>
<proteinExistence type="inferred from homology"/>
<reference evidence="16" key="1">
    <citation type="submission" date="2019-04" db="EMBL/GenBank/DDBJ databases">
        <title>Genome assembly of Zosterops borbonicus 15179.</title>
        <authorList>
            <person name="Leroy T."/>
            <person name="Anselmetti Y."/>
            <person name="Tilak M.-K."/>
            <person name="Nabholz B."/>
        </authorList>
    </citation>
    <scope>NUCLEOTIDE SEQUENCE</scope>
    <source>
        <strain evidence="16">HGM_15179</strain>
        <tissue evidence="16">Muscle</tissue>
    </source>
</reference>
<evidence type="ECO:0000256" key="2">
    <source>
        <dbReference type="ARBA" id="ARBA00006897"/>
    </source>
</evidence>
<keyword evidence="6" id="KW-0256">Endoplasmic reticulum</keyword>
<organism evidence="16 17">
    <name type="scientific">Zosterops borbonicus</name>
    <dbReference type="NCBI Taxonomy" id="364589"/>
    <lineage>
        <taxon>Eukaryota</taxon>
        <taxon>Metazoa</taxon>
        <taxon>Chordata</taxon>
        <taxon>Craniata</taxon>
        <taxon>Vertebrata</taxon>
        <taxon>Euteleostomi</taxon>
        <taxon>Archelosauria</taxon>
        <taxon>Archosauria</taxon>
        <taxon>Dinosauria</taxon>
        <taxon>Saurischia</taxon>
        <taxon>Theropoda</taxon>
        <taxon>Coelurosauria</taxon>
        <taxon>Aves</taxon>
        <taxon>Neognathae</taxon>
        <taxon>Neoaves</taxon>
        <taxon>Telluraves</taxon>
        <taxon>Australaves</taxon>
        <taxon>Passeriformes</taxon>
        <taxon>Sylvioidea</taxon>
        <taxon>Zosteropidae</taxon>
        <taxon>Zosterops</taxon>
    </lineage>
</organism>
<keyword evidence="3" id="KW-0645">Protease</keyword>
<feature type="transmembrane region" description="Helical" evidence="14">
    <location>
        <begin position="236"/>
        <end position="253"/>
    </location>
</feature>
<feature type="region of interest" description="Disordered" evidence="13">
    <location>
        <begin position="196"/>
        <end position="227"/>
    </location>
</feature>
<protein>
    <recommendedName>
        <fullName evidence="12">CAAX prenyl protease 2</fullName>
        <ecNumber evidence="11">3.4.26.1</ecNumber>
    </recommendedName>
    <alternativeName>
        <fullName evidence="9">Farnesylated proteins-converting enzyme 2</fullName>
    </alternativeName>
</protein>
<feature type="domain" description="CAAX prenyl protease 2/Lysostaphin resistance protein A-like" evidence="15">
    <location>
        <begin position="328"/>
        <end position="431"/>
    </location>
</feature>
<name>A0A8K1G2E5_9PASS</name>
<comment type="catalytic activity">
    <reaction evidence="10">
        <text>Hydrolyzes the peptide bond -P2-(S-farnesyl or geranylgeranyl)C-P1'-P2'-P3'-COOH where P1' and P2' are amino acids with aliphatic sidechains and P3' is any C-terminal residue.</text>
        <dbReference type="EC" id="3.4.26.1"/>
    </reaction>
</comment>
<dbReference type="PANTHER" id="PTHR13046">
    <property type="entry name" value="PROTEASE U48 CAAX PRENYL PROTEASE RCE1"/>
    <property type="match status" value="1"/>
</dbReference>
<feature type="transmembrane region" description="Helical" evidence="14">
    <location>
        <begin position="447"/>
        <end position="466"/>
    </location>
</feature>
<dbReference type="Pfam" id="PF02517">
    <property type="entry name" value="Rce1-like"/>
    <property type="match status" value="1"/>
</dbReference>
<evidence type="ECO:0000256" key="7">
    <source>
        <dbReference type="ARBA" id="ARBA00022989"/>
    </source>
</evidence>
<keyword evidence="8 14" id="KW-0472">Membrane</keyword>
<evidence type="ECO:0000256" key="3">
    <source>
        <dbReference type="ARBA" id="ARBA00022670"/>
    </source>
</evidence>
<evidence type="ECO:0000256" key="13">
    <source>
        <dbReference type="SAM" id="MobiDB-lite"/>
    </source>
</evidence>
<keyword evidence="7 14" id="KW-1133">Transmembrane helix</keyword>
<sequence>MAEEAVRGVLEQLLVALGTPKNGEPRRGALLVALTAKGDTGGTPCTLIVAASRPLSRDLNPKVLELEPAPPDVTFGVRWDPPEGDRDPQTPHDGDPKTLLVFLFLRHRDPFGGYDAGMRRLLLPQLDPVLRLGRPALARGLRTLLQPLLGGLHRQHQAQQVVARAQALAVAAVTAVVAASSSARFRSACLGALQGPPKSSAGGGGRNSSRRRRRRRKKGSETTRARDHPSVIKRRFTSVLVVSGLSPALVWLWKELTGVKADTPLPALLGLRLEGLVPATLLPLLLTMILFLGPLIQLSMDCPWRWLDGIRVALDPRVWALCLGDVRWLRNQVVAPLTEELVFRACMLPMLVPCTGPGPAVLACPLFFGVAHFHHVIEQLRFRHGSVGSIFMAAAFQFSYTAVFGAYTAFLFLRTGHLAGPVLCHSFCNSMGFPALGAALGHPRRRALLPAYLLGVLGFLLLLHPLTEPAFFGARPPCRDPPACS</sequence>
<dbReference type="GO" id="GO:0005789">
    <property type="term" value="C:endoplasmic reticulum membrane"/>
    <property type="evidence" value="ECO:0007669"/>
    <property type="project" value="UniProtKB-SubCell"/>
</dbReference>
<dbReference type="EMBL" id="SWJQ01000884">
    <property type="protein sequence ID" value="TRZ10315.1"/>
    <property type="molecule type" value="Genomic_DNA"/>
</dbReference>
<keyword evidence="4 14" id="KW-0812">Transmembrane</keyword>
<comment type="subcellular location">
    <subcellularLocation>
        <location evidence="1">Endoplasmic reticulum membrane</location>
        <topology evidence="1">Multi-pass membrane protein</topology>
    </subcellularLocation>
</comment>
<dbReference type="InterPro" id="IPR003675">
    <property type="entry name" value="Rce1/LyrA-like_dom"/>
</dbReference>
<feature type="transmembrane region" description="Helical" evidence="14">
    <location>
        <begin position="418"/>
        <end position="440"/>
    </location>
</feature>
<dbReference type="OrthoDB" id="271604at2759"/>
<evidence type="ECO:0000259" key="15">
    <source>
        <dbReference type="Pfam" id="PF02517"/>
    </source>
</evidence>
<evidence type="ECO:0000256" key="5">
    <source>
        <dbReference type="ARBA" id="ARBA00022801"/>
    </source>
</evidence>
<keyword evidence="5" id="KW-0378">Hydrolase</keyword>
<feature type="transmembrane region" description="Helical" evidence="14">
    <location>
        <begin position="390"/>
        <end position="412"/>
    </location>
</feature>
<feature type="region of interest" description="Disordered" evidence="13">
    <location>
        <begin position="71"/>
        <end position="95"/>
    </location>
</feature>
<comment type="caution">
    <text evidence="16">The sequence shown here is derived from an EMBL/GenBank/DDBJ whole genome shotgun (WGS) entry which is preliminary data.</text>
</comment>
<evidence type="ECO:0000256" key="11">
    <source>
        <dbReference type="ARBA" id="ARBA00049729"/>
    </source>
</evidence>
<evidence type="ECO:0000256" key="14">
    <source>
        <dbReference type="SAM" id="Phobius"/>
    </source>
</evidence>
<dbReference type="InterPro" id="IPR039731">
    <property type="entry name" value="Rce1"/>
</dbReference>
<gene>
    <name evidence="16" type="ORF">HGM15179_016793</name>
</gene>
<feature type="compositionally biased region" description="Basic and acidic residues" evidence="13">
    <location>
        <begin position="80"/>
        <end position="95"/>
    </location>
</feature>
<comment type="similarity">
    <text evidence="2">Belongs to the peptidase U48 family.</text>
</comment>
<evidence type="ECO:0000256" key="9">
    <source>
        <dbReference type="ARBA" id="ARBA00032607"/>
    </source>
</evidence>
<evidence type="ECO:0000256" key="10">
    <source>
        <dbReference type="ARBA" id="ARBA00047280"/>
    </source>
</evidence>